<dbReference type="Gene3D" id="1.10.287.1060">
    <property type="entry name" value="ESAT-6-like"/>
    <property type="match status" value="1"/>
</dbReference>
<reference evidence="1" key="1">
    <citation type="submission" date="2022-10" db="EMBL/GenBank/DDBJ databases">
        <title>The complete genomes of actinobacterial strains from the NBC collection.</title>
        <authorList>
            <person name="Joergensen T.S."/>
            <person name="Alvarez Arevalo M."/>
            <person name="Sterndorff E.B."/>
            <person name="Faurdal D."/>
            <person name="Vuksanovic O."/>
            <person name="Mourched A.-S."/>
            <person name="Charusanti P."/>
            <person name="Shaw S."/>
            <person name="Blin K."/>
            <person name="Weber T."/>
        </authorList>
    </citation>
    <scope>NUCLEOTIDE SEQUENCE</scope>
    <source>
        <strain evidence="1">NBC_01482</strain>
    </source>
</reference>
<protein>
    <submittedName>
        <fullName evidence="1">WXG100 family type VII secretion target</fullName>
    </submittedName>
</protein>
<dbReference type="RefSeq" id="WP_327095860.1">
    <property type="nucleotide sequence ID" value="NZ_CP109149.1"/>
</dbReference>
<dbReference type="InterPro" id="IPR036689">
    <property type="entry name" value="ESAT-6-like_sf"/>
</dbReference>
<accession>A0ABZ1YH90</accession>
<dbReference type="Pfam" id="PF06013">
    <property type="entry name" value="WXG100"/>
    <property type="match status" value="1"/>
</dbReference>
<gene>
    <name evidence="1" type="ORF">OG563_25290</name>
</gene>
<evidence type="ECO:0000313" key="2">
    <source>
        <dbReference type="Proteomes" id="UP001432062"/>
    </source>
</evidence>
<dbReference type="InterPro" id="IPR010310">
    <property type="entry name" value="T7SS_ESAT-6-like"/>
</dbReference>
<evidence type="ECO:0000313" key="1">
    <source>
        <dbReference type="EMBL" id="WUV42572.1"/>
    </source>
</evidence>
<dbReference type="SUPFAM" id="SSF140453">
    <property type="entry name" value="EsxAB dimer-like"/>
    <property type="match status" value="1"/>
</dbReference>
<sequence>MRHSVDLEVLDSVIARMKGFEGFFNDQITAFDSAISKLQGVWEGNAAAAQQESHSRLMAAAEEIRQGVEDMRYAAEAAHQRYSAAVAANVEMWRG</sequence>
<proteinExistence type="predicted"/>
<dbReference type="Proteomes" id="UP001432062">
    <property type="component" value="Chromosome"/>
</dbReference>
<name>A0ABZ1YH90_9NOCA</name>
<dbReference type="EMBL" id="CP109441">
    <property type="protein sequence ID" value="WUV42572.1"/>
    <property type="molecule type" value="Genomic_DNA"/>
</dbReference>
<organism evidence="1 2">
    <name type="scientific">Nocardia vinacea</name>
    <dbReference type="NCBI Taxonomy" id="96468"/>
    <lineage>
        <taxon>Bacteria</taxon>
        <taxon>Bacillati</taxon>
        <taxon>Actinomycetota</taxon>
        <taxon>Actinomycetes</taxon>
        <taxon>Mycobacteriales</taxon>
        <taxon>Nocardiaceae</taxon>
        <taxon>Nocardia</taxon>
    </lineage>
</organism>
<keyword evidence="2" id="KW-1185">Reference proteome</keyword>